<keyword evidence="6" id="KW-1133">Transmembrane helix</keyword>
<gene>
    <name evidence="9" type="ORF">PUN28_015561</name>
</gene>
<dbReference type="PANTHER" id="PTHR13603:SF1">
    <property type="entry name" value="TRANSMEMBRANE PROTEIN 186"/>
    <property type="match status" value="1"/>
</dbReference>
<comment type="caution">
    <text evidence="9">The sequence shown here is derived from an EMBL/GenBank/DDBJ whole genome shotgun (WGS) entry which is preliminary data.</text>
</comment>
<keyword evidence="4" id="KW-0812">Transmembrane</keyword>
<organism evidence="9 10">
    <name type="scientific">Cardiocondyla obscurior</name>
    <dbReference type="NCBI Taxonomy" id="286306"/>
    <lineage>
        <taxon>Eukaryota</taxon>
        <taxon>Metazoa</taxon>
        <taxon>Ecdysozoa</taxon>
        <taxon>Arthropoda</taxon>
        <taxon>Hexapoda</taxon>
        <taxon>Insecta</taxon>
        <taxon>Pterygota</taxon>
        <taxon>Neoptera</taxon>
        <taxon>Endopterygota</taxon>
        <taxon>Hymenoptera</taxon>
        <taxon>Apocrita</taxon>
        <taxon>Aculeata</taxon>
        <taxon>Formicoidea</taxon>
        <taxon>Formicidae</taxon>
        <taxon>Myrmicinae</taxon>
        <taxon>Cardiocondyla</taxon>
    </lineage>
</organism>
<evidence type="ECO:0000256" key="8">
    <source>
        <dbReference type="ARBA" id="ARBA00023136"/>
    </source>
</evidence>
<evidence type="ECO:0000313" key="10">
    <source>
        <dbReference type="Proteomes" id="UP001430953"/>
    </source>
</evidence>
<evidence type="ECO:0000256" key="7">
    <source>
        <dbReference type="ARBA" id="ARBA00023128"/>
    </source>
</evidence>
<name>A0AAW2EUV5_9HYME</name>
<dbReference type="PANTHER" id="PTHR13603">
    <property type="entry name" value="TRANSMEMBRANE PROTEIN 186"/>
    <property type="match status" value="1"/>
</dbReference>
<evidence type="ECO:0000256" key="3">
    <source>
        <dbReference type="ARBA" id="ARBA00014604"/>
    </source>
</evidence>
<keyword evidence="5" id="KW-0999">Mitochondrion inner membrane</keyword>
<keyword evidence="7" id="KW-0496">Mitochondrion</keyword>
<dbReference type="Proteomes" id="UP001430953">
    <property type="component" value="Unassembled WGS sequence"/>
</dbReference>
<dbReference type="EMBL" id="JADYXP020000017">
    <property type="protein sequence ID" value="KAL0107103.1"/>
    <property type="molecule type" value="Genomic_DNA"/>
</dbReference>
<evidence type="ECO:0000256" key="5">
    <source>
        <dbReference type="ARBA" id="ARBA00022792"/>
    </source>
</evidence>
<dbReference type="InterPro" id="IPR026571">
    <property type="entry name" value="Tmem186"/>
</dbReference>
<comment type="subcellular location">
    <subcellularLocation>
        <location evidence="1">Mitochondrion inner membrane</location>
        <topology evidence="1">Multi-pass membrane protein</topology>
    </subcellularLocation>
</comment>
<reference evidence="9 10" key="1">
    <citation type="submission" date="2023-03" db="EMBL/GenBank/DDBJ databases">
        <title>High recombination rates correlate with genetic variation in Cardiocondyla obscurior ants.</title>
        <authorList>
            <person name="Errbii M."/>
        </authorList>
    </citation>
    <scope>NUCLEOTIDE SEQUENCE [LARGE SCALE GENOMIC DNA]</scope>
    <source>
        <strain evidence="9">Alpha-2009</strain>
        <tissue evidence="9">Whole body</tissue>
    </source>
</reference>
<protein>
    <recommendedName>
        <fullName evidence="3">Transmembrane protein 186</fullName>
    </recommendedName>
</protein>
<comment type="similarity">
    <text evidence="2">Belongs to the TMEM186 family.</text>
</comment>
<sequence>MYPRLLLNLYERSIYRASRTVGLNITRTAYTTVKREEKTEIVSEKFPDYKVLYIFPFVKKISSVNILKRKFTILNGIGIPVSIGLSLTGILTVDTTITLITTGLTITLWQHTLGLLCNNLVGYIYWKSDDGKVILSYIDYWGNRVDLKTSTNEINFISDNPTSFTDPLYKKIILPSQKLSLKINLKHGQIVDIENFRCIIGGV</sequence>
<evidence type="ECO:0000313" key="9">
    <source>
        <dbReference type="EMBL" id="KAL0107103.1"/>
    </source>
</evidence>
<evidence type="ECO:0000256" key="6">
    <source>
        <dbReference type="ARBA" id="ARBA00022989"/>
    </source>
</evidence>
<dbReference type="GO" id="GO:0005743">
    <property type="term" value="C:mitochondrial inner membrane"/>
    <property type="evidence" value="ECO:0007669"/>
    <property type="project" value="UniProtKB-SubCell"/>
</dbReference>
<accession>A0AAW2EUV5</accession>
<keyword evidence="8" id="KW-0472">Membrane</keyword>
<evidence type="ECO:0000256" key="4">
    <source>
        <dbReference type="ARBA" id="ARBA00022692"/>
    </source>
</evidence>
<evidence type="ECO:0000256" key="1">
    <source>
        <dbReference type="ARBA" id="ARBA00004448"/>
    </source>
</evidence>
<dbReference type="AlphaFoldDB" id="A0AAW2EUV5"/>
<evidence type="ECO:0000256" key="2">
    <source>
        <dbReference type="ARBA" id="ARBA00007020"/>
    </source>
</evidence>
<proteinExistence type="inferred from homology"/>
<keyword evidence="10" id="KW-1185">Reference proteome</keyword>